<evidence type="ECO:0000256" key="9">
    <source>
        <dbReference type="ARBA" id="ARBA00023136"/>
    </source>
</evidence>
<keyword evidence="8 10" id="KW-1133">Transmembrane helix</keyword>
<dbReference type="GO" id="GO:0016020">
    <property type="term" value="C:membrane"/>
    <property type="evidence" value="ECO:0007669"/>
    <property type="project" value="UniProtKB-SubCell"/>
</dbReference>
<keyword evidence="9 10" id="KW-0472">Membrane</keyword>
<dbReference type="InterPro" id="IPR035952">
    <property type="entry name" value="Rhomboid-like_sf"/>
</dbReference>
<feature type="domain" description="Peptidase S54 rhomboid" evidence="11">
    <location>
        <begin position="83"/>
        <end position="223"/>
    </location>
</feature>
<sequence>MPSVQGFSTQRARSYIFRLPLFTRVIIVIILGFWAAGVQSVWDLRQWGALIPSEVNLATGKSLPSGDGHGPKKKNTDDLVAAHRLTSFPLIHLNLFHALVNIVALTPLMERFESEYGTLTTLALFFGPLTSIPAVLYLIIERFILRADNTVMGASIWVFLLLGMEAIRTFKSNPYLVLGTHHIPTWTTPLLLIFVVAVMMPGTSLLGHLCGLAVGYVAGLGCIKYLAPPEWALRWAESRLNLLGRLPHYVSIDQKTYGRFGVLPTNNRAGGSAATELVGSTQRLGP</sequence>
<dbReference type="STRING" id="857340.A0A086SW32"/>
<comment type="subcellular location">
    <subcellularLocation>
        <location evidence="2">Membrane</location>
        <topology evidence="2">Multi-pass membrane protein</topology>
    </subcellularLocation>
</comment>
<evidence type="ECO:0000256" key="3">
    <source>
        <dbReference type="ARBA" id="ARBA00009045"/>
    </source>
</evidence>
<dbReference type="SUPFAM" id="SSF144091">
    <property type="entry name" value="Rhomboid-like"/>
    <property type="match status" value="1"/>
</dbReference>
<evidence type="ECO:0000256" key="7">
    <source>
        <dbReference type="ARBA" id="ARBA00022801"/>
    </source>
</evidence>
<feature type="transmembrane region" description="Helical" evidence="10">
    <location>
        <begin position="152"/>
        <end position="170"/>
    </location>
</feature>
<comment type="similarity">
    <text evidence="3">Belongs to the peptidase S54 family.</text>
</comment>
<dbReference type="AlphaFoldDB" id="A0A086SW32"/>
<dbReference type="PANTHER" id="PTHR43066:SF1">
    <property type="entry name" value="RHOMBOID PROTEIN 2"/>
    <property type="match status" value="1"/>
</dbReference>
<protein>
    <recommendedName>
        <fullName evidence="4">rhomboid protease</fullName>
        <ecNumber evidence="4">3.4.21.105</ecNumber>
    </recommendedName>
</protein>
<evidence type="ECO:0000259" key="11">
    <source>
        <dbReference type="Pfam" id="PF01694"/>
    </source>
</evidence>
<evidence type="ECO:0000313" key="13">
    <source>
        <dbReference type="Proteomes" id="UP000029964"/>
    </source>
</evidence>
<gene>
    <name evidence="12" type="ORF">ACRE_079740</name>
</gene>
<evidence type="ECO:0000256" key="2">
    <source>
        <dbReference type="ARBA" id="ARBA00004141"/>
    </source>
</evidence>
<keyword evidence="7" id="KW-0378">Hydrolase</keyword>
<dbReference type="EC" id="3.4.21.105" evidence="4"/>
<dbReference type="InterPro" id="IPR022764">
    <property type="entry name" value="Peptidase_S54_rhomboid_dom"/>
</dbReference>
<dbReference type="EMBL" id="JPKY01000135">
    <property type="protein sequence ID" value="KFH41314.1"/>
    <property type="molecule type" value="Genomic_DNA"/>
</dbReference>
<evidence type="ECO:0000256" key="8">
    <source>
        <dbReference type="ARBA" id="ARBA00022989"/>
    </source>
</evidence>
<evidence type="ECO:0000256" key="4">
    <source>
        <dbReference type="ARBA" id="ARBA00013039"/>
    </source>
</evidence>
<dbReference type="GO" id="GO:0004252">
    <property type="term" value="F:serine-type endopeptidase activity"/>
    <property type="evidence" value="ECO:0007669"/>
    <property type="project" value="InterPro"/>
</dbReference>
<dbReference type="PANTHER" id="PTHR43066">
    <property type="entry name" value="RHOMBOID-RELATED PROTEIN"/>
    <property type="match status" value="1"/>
</dbReference>
<evidence type="ECO:0000313" key="12">
    <source>
        <dbReference type="EMBL" id="KFH41314.1"/>
    </source>
</evidence>
<evidence type="ECO:0000256" key="6">
    <source>
        <dbReference type="ARBA" id="ARBA00022692"/>
    </source>
</evidence>
<dbReference type="GO" id="GO:0006508">
    <property type="term" value="P:proteolysis"/>
    <property type="evidence" value="ECO:0007669"/>
    <property type="project" value="UniProtKB-KW"/>
</dbReference>
<feature type="transmembrane region" description="Helical" evidence="10">
    <location>
        <begin position="121"/>
        <end position="140"/>
    </location>
</feature>
<feature type="transmembrane region" description="Helical" evidence="10">
    <location>
        <begin position="21"/>
        <end position="42"/>
    </location>
</feature>
<evidence type="ECO:0000256" key="10">
    <source>
        <dbReference type="SAM" id="Phobius"/>
    </source>
</evidence>
<keyword evidence="5" id="KW-0645">Protease</keyword>
<dbReference type="Pfam" id="PF01694">
    <property type="entry name" value="Rhomboid"/>
    <property type="match status" value="1"/>
</dbReference>
<dbReference type="Gene3D" id="1.20.1540.10">
    <property type="entry name" value="Rhomboid-like"/>
    <property type="match status" value="1"/>
</dbReference>
<comment type="caution">
    <text evidence="12">The sequence shown here is derived from an EMBL/GenBank/DDBJ whole genome shotgun (WGS) entry which is preliminary data.</text>
</comment>
<organism evidence="12 13">
    <name type="scientific">Hapsidospora chrysogenum (strain ATCC 11550 / CBS 779.69 / DSM 880 / IAM 14645 / JCM 23072 / IMI 49137)</name>
    <name type="common">Acremonium chrysogenum</name>
    <dbReference type="NCBI Taxonomy" id="857340"/>
    <lineage>
        <taxon>Eukaryota</taxon>
        <taxon>Fungi</taxon>
        <taxon>Dikarya</taxon>
        <taxon>Ascomycota</taxon>
        <taxon>Pezizomycotina</taxon>
        <taxon>Sordariomycetes</taxon>
        <taxon>Hypocreomycetidae</taxon>
        <taxon>Hypocreales</taxon>
        <taxon>Bionectriaceae</taxon>
        <taxon>Hapsidospora</taxon>
    </lineage>
</organism>
<evidence type="ECO:0000256" key="5">
    <source>
        <dbReference type="ARBA" id="ARBA00022670"/>
    </source>
</evidence>
<dbReference type="HOGENOM" id="CLU_084816_0_0_1"/>
<keyword evidence="6 10" id="KW-0812">Transmembrane</keyword>
<dbReference type="OrthoDB" id="10257275at2759"/>
<dbReference type="Proteomes" id="UP000029964">
    <property type="component" value="Unassembled WGS sequence"/>
</dbReference>
<name>A0A086SW32_HAPC1</name>
<comment type="catalytic activity">
    <reaction evidence="1">
        <text>Cleaves type-1 transmembrane domains using a catalytic dyad composed of serine and histidine that are contributed by different transmembrane domains.</text>
        <dbReference type="EC" id="3.4.21.105"/>
    </reaction>
</comment>
<accession>A0A086SW32</accession>
<evidence type="ECO:0000256" key="1">
    <source>
        <dbReference type="ARBA" id="ARBA00000156"/>
    </source>
</evidence>
<proteinExistence type="inferred from homology"/>
<reference evidence="13" key="1">
    <citation type="journal article" date="2014" name="Genome Announc.">
        <title>Genome sequence and annotation of Acremonium chrysogenum, producer of the beta-lactam antibiotic cephalosporin C.</title>
        <authorList>
            <person name="Terfehr D."/>
            <person name="Dahlmann T.A."/>
            <person name="Specht T."/>
            <person name="Zadra I."/>
            <person name="Kuernsteiner H."/>
            <person name="Kueck U."/>
        </authorList>
    </citation>
    <scope>NUCLEOTIDE SEQUENCE [LARGE SCALE GENOMIC DNA]</scope>
    <source>
        <strain evidence="13">ATCC 11550 / CBS 779.69 / DSM 880 / IAM 14645 / JCM 23072 / IMI 49137</strain>
    </source>
</reference>
<keyword evidence="13" id="KW-1185">Reference proteome</keyword>